<feature type="binding site" evidence="4">
    <location>
        <position position="139"/>
    </location>
    <ligand>
        <name>Mn(2+)</name>
        <dbReference type="ChEBI" id="CHEBI:29035"/>
        <label>1</label>
    </ligand>
</feature>
<dbReference type="NCBIfam" id="TIGR01230">
    <property type="entry name" value="agmatinase"/>
    <property type="match status" value="1"/>
</dbReference>
<gene>
    <name evidence="7" type="ORF">L21SP2_2371</name>
</gene>
<dbReference type="PIRSF" id="PIRSF036979">
    <property type="entry name" value="Arginase"/>
    <property type="match status" value="1"/>
</dbReference>
<dbReference type="AlphaFoldDB" id="V5WJI8"/>
<dbReference type="OrthoDB" id="9788689at2"/>
<comment type="cofactor">
    <cofactor evidence="4">
        <name>Mn(2+)</name>
        <dbReference type="ChEBI" id="CHEBI:29035"/>
    </cofactor>
    <text evidence="4">Binds 2 manganese ions per subunit.</text>
</comment>
<evidence type="ECO:0000313" key="8">
    <source>
        <dbReference type="Proteomes" id="UP000018680"/>
    </source>
</evidence>
<dbReference type="EMBL" id="CP006939">
    <property type="protein sequence ID" value="AHC15724.1"/>
    <property type="molecule type" value="Genomic_DNA"/>
</dbReference>
<proteinExistence type="inferred from homology"/>
<dbReference type="CDD" id="cd11593">
    <property type="entry name" value="Agmatinase-like_2"/>
    <property type="match status" value="1"/>
</dbReference>
<name>V5WJI8_9SPIO</name>
<feature type="binding site" evidence="4">
    <location>
        <position position="166"/>
    </location>
    <ligand>
        <name>Mn(2+)</name>
        <dbReference type="ChEBI" id="CHEBI:29035"/>
        <label>1</label>
    </ligand>
</feature>
<keyword evidence="8" id="KW-1185">Reference proteome</keyword>
<evidence type="ECO:0000256" key="4">
    <source>
        <dbReference type="PIRSR" id="PIRSR036979-1"/>
    </source>
</evidence>
<dbReference type="PROSITE" id="PS01053">
    <property type="entry name" value="ARGINASE_1"/>
    <property type="match status" value="1"/>
</dbReference>
<accession>V5WJI8</accession>
<dbReference type="HOGENOM" id="CLU_039478_0_2_12"/>
<dbReference type="Proteomes" id="UP000018680">
    <property type="component" value="Chromosome"/>
</dbReference>
<dbReference type="InterPro" id="IPR023696">
    <property type="entry name" value="Ureohydrolase_dom_sf"/>
</dbReference>
<keyword evidence="3 5" id="KW-0378">Hydrolase</keyword>
<dbReference type="SUPFAM" id="SSF52768">
    <property type="entry name" value="Arginase/deacetylase"/>
    <property type="match status" value="1"/>
</dbReference>
<dbReference type="EC" id="3.5.3.11" evidence="7"/>
<feature type="region of interest" description="Disordered" evidence="6">
    <location>
        <begin position="1"/>
        <end position="34"/>
    </location>
</feature>
<evidence type="ECO:0000256" key="1">
    <source>
        <dbReference type="ARBA" id="ARBA00009227"/>
    </source>
</evidence>
<dbReference type="GO" id="GO:0046872">
    <property type="term" value="F:metal ion binding"/>
    <property type="evidence" value="ECO:0007669"/>
    <property type="project" value="UniProtKB-KW"/>
</dbReference>
<dbReference type="PROSITE" id="PS51409">
    <property type="entry name" value="ARGINASE_2"/>
    <property type="match status" value="1"/>
</dbReference>
<feature type="binding site" evidence="4">
    <location>
        <position position="249"/>
    </location>
    <ligand>
        <name>Mn(2+)</name>
        <dbReference type="ChEBI" id="CHEBI:29035"/>
        <label>1</label>
    </ligand>
</feature>
<feature type="binding site" evidence="4">
    <location>
        <position position="168"/>
    </location>
    <ligand>
        <name>Mn(2+)</name>
        <dbReference type="ChEBI" id="CHEBI:29035"/>
        <label>1</label>
    </ligand>
</feature>
<evidence type="ECO:0000256" key="6">
    <source>
        <dbReference type="SAM" id="MobiDB-lite"/>
    </source>
</evidence>
<feature type="binding site" evidence="4">
    <location>
        <position position="247"/>
    </location>
    <ligand>
        <name>Mn(2+)</name>
        <dbReference type="ChEBI" id="CHEBI:29035"/>
        <label>1</label>
    </ligand>
</feature>
<dbReference type="eggNOG" id="COG0010">
    <property type="taxonomic scope" value="Bacteria"/>
</dbReference>
<dbReference type="InterPro" id="IPR020855">
    <property type="entry name" value="Ureohydrolase_Mn_BS"/>
</dbReference>
<evidence type="ECO:0000313" key="7">
    <source>
        <dbReference type="EMBL" id="AHC15724.1"/>
    </source>
</evidence>
<keyword evidence="2 4" id="KW-0479">Metal-binding</keyword>
<dbReference type="InterPro" id="IPR005925">
    <property type="entry name" value="Agmatinase-rel"/>
</dbReference>
<dbReference type="STRING" id="1307761.L21SP2_2371"/>
<dbReference type="Pfam" id="PF00491">
    <property type="entry name" value="Arginase"/>
    <property type="match status" value="1"/>
</dbReference>
<dbReference type="PANTHER" id="PTHR11358">
    <property type="entry name" value="ARGINASE/AGMATINASE"/>
    <property type="match status" value="1"/>
</dbReference>
<reference evidence="7 8" key="1">
    <citation type="journal article" date="2015" name="Stand. Genomic Sci.">
        <title>Complete genome sequence and description of Salinispira pacifica gen. nov., sp. nov., a novel spirochaete isolated form a hypersaline microbial mat.</title>
        <authorList>
            <person name="Ben Hania W."/>
            <person name="Joseph M."/>
            <person name="Schumann P."/>
            <person name="Bunk B."/>
            <person name="Fiebig A."/>
            <person name="Sproer C."/>
            <person name="Klenk H.P."/>
            <person name="Fardeau M.L."/>
            <person name="Spring S."/>
        </authorList>
    </citation>
    <scope>NUCLEOTIDE SEQUENCE [LARGE SCALE GENOMIC DNA]</scope>
    <source>
        <strain evidence="7 8">L21-RPul-D2</strain>
    </source>
</reference>
<protein>
    <submittedName>
        <fullName evidence="7">Agmatinase</fullName>
        <ecNumber evidence="7">3.5.3.11</ecNumber>
    </submittedName>
</protein>
<evidence type="ECO:0000256" key="2">
    <source>
        <dbReference type="ARBA" id="ARBA00022723"/>
    </source>
</evidence>
<dbReference type="PANTHER" id="PTHR11358:SF26">
    <property type="entry name" value="GUANIDINO ACID HYDROLASE, MITOCHONDRIAL"/>
    <property type="match status" value="1"/>
</dbReference>
<dbReference type="Gene3D" id="3.40.800.10">
    <property type="entry name" value="Ureohydrolase domain"/>
    <property type="match status" value="1"/>
</dbReference>
<evidence type="ECO:0000256" key="3">
    <source>
        <dbReference type="ARBA" id="ARBA00022801"/>
    </source>
</evidence>
<dbReference type="GO" id="GO:0008783">
    <property type="term" value="F:agmatinase activity"/>
    <property type="evidence" value="ECO:0007669"/>
    <property type="project" value="UniProtKB-EC"/>
</dbReference>
<dbReference type="KEGG" id="slr:L21SP2_2371"/>
<dbReference type="InterPro" id="IPR006035">
    <property type="entry name" value="Ureohydrolase"/>
</dbReference>
<evidence type="ECO:0000256" key="5">
    <source>
        <dbReference type="RuleBase" id="RU003684"/>
    </source>
</evidence>
<organism evidence="7 8">
    <name type="scientific">Salinispira pacifica</name>
    <dbReference type="NCBI Taxonomy" id="1307761"/>
    <lineage>
        <taxon>Bacteria</taxon>
        <taxon>Pseudomonadati</taxon>
        <taxon>Spirochaetota</taxon>
        <taxon>Spirochaetia</taxon>
        <taxon>Spirochaetales</taxon>
        <taxon>Spirochaetaceae</taxon>
        <taxon>Salinispira</taxon>
    </lineage>
</organism>
<sequence length="328" mass="36364">MNRKQPKIQKDGRETAGKSSDGSFPGYDGEVFLESETGRPDSRKCRFHILPFPFEASVSYGGGTRRGPEAIIEASQQLELYDGISFPGEAGIFTHPSVRVPEQEHPGDGDVQHCFEDAGNRVEQILQSSAIPVTLGGEHSISYAPLQALKRHYSPRNIGIVQIDAHADLRLAYEGRVWSHASVMRRLADQGFPILQLGVRALCREERDYRDSAENIVYYDARELIEQDIRNIRLPEEFPELLYLSIDLDGLDPSIMPATGTPVPGGLGWYQTLDLLASIIAQRHVAGLDMVELAPMDQGHAWNYTAAQLLYSVLGLIQRLNPGKSEGL</sequence>
<dbReference type="RefSeq" id="WP_024268628.1">
    <property type="nucleotide sequence ID" value="NC_023035.1"/>
</dbReference>
<feature type="binding site" evidence="4">
    <location>
        <position position="164"/>
    </location>
    <ligand>
        <name>Mn(2+)</name>
        <dbReference type="ChEBI" id="CHEBI:29035"/>
        <label>1</label>
    </ligand>
</feature>
<comment type="similarity">
    <text evidence="1">Belongs to the arginase family. Agmatinase subfamily.</text>
</comment>
<dbReference type="GO" id="GO:0033389">
    <property type="term" value="P:putrescine biosynthetic process from arginine, via agmatine"/>
    <property type="evidence" value="ECO:0007669"/>
    <property type="project" value="TreeGrafter"/>
</dbReference>
<keyword evidence="4" id="KW-0464">Manganese</keyword>
<dbReference type="PATRIC" id="fig|1307761.3.peg.2363"/>